<dbReference type="Proteomes" id="UP000003374">
    <property type="component" value="Unassembled WGS sequence"/>
</dbReference>
<dbReference type="AlphaFoldDB" id="A4BU33"/>
<evidence type="ECO:0000256" key="1">
    <source>
        <dbReference type="SAM" id="MobiDB-lite"/>
    </source>
</evidence>
<feature type="compositionally biased region" description="Gly residues" evidence="1">
    <location>
        <begin position="201"/>
        <end position="210"/>
    </location>
</feature>
<dbReference type="RefSeq" id="WP_005003080.1">
    <property type="nucleotide sequence ID" value="NZ_CH672427.1"/>
</dbReference>
<comment type="caution">
    <text evidence="2">The sequence shown here is derived from an EMBL/GenBank/DDBJ whole genome shotgun (WGS) entry which is preliminary data.</text>
</comment>
<sequence>MENVFRYMAVRGPQRLRSANTLVPIDVPPQNRSDFRQQLAQLKNANADRTDFAQAAVAHQQTVQFVEPLAGPFRNLYELEIALGGSPLSAGELLATATDVFGLDPGNAAAELRALLQSQDGLETRRRLVDAILSITFVPPPPVHVPDELVRSIKLVHLLSLAAAGRWPFDVPHSIDLLIDRLVPVVPTDVFSIKAGRPQPKGGGAPGNGDAGDDLDRRISSLNASLAELTQPHLLMQLEPGDPLSFTGANYTPPRTGFFSLFDFGGGEEDSIDVPPDRVVTAPGVRLSGSAYDGLSKETRETLTTLGFGRENTNLAAASQIVGEELARAEAQAAPAARYSLLFGNMLISMSGFQPRSTGGFTPVITPAALLPLSCIHYAGQGELRIVRQELIAYELADIAHIENVLAGEEKERTHRRLDRREEVERELVEEITQSERDLQSTERHELEAESQRTAQLAVNVEGGLTVTGSYGPSVSFTANASAGFSYQSETSSRRASRFAREVVDRTVERIKERILRERQVIRIREVEETNLHGLRNASAGARHIRGVYRWLNKIYRAQVYTYGMRNMFEFIVPEPAAFYLWSLVKAQTASTPLPELDPPDFGPEGITERNWFRKAAEYGAQGVQPPPPQLTFVSHATSLAAQERAYHTATHEFKVPDGYEAFGAVCNVARASAGLSKEERRSGKHRAGWRLMVHNAILAGGKEDKVEAIFFGGDYVSGQVPVGFRDWNNFSYVIAVNLMCIRTDAHMSKWRYDTFSAIQDAYRDYQADYQARLAQAEIGEGIQVLGRNPAENGRIIRDELQRSCLSLLTGTDLEDYDGFQPTGEAGEWRLDKARALHEGSEARFFQHAFEWENMTYVFYPYFWGRSGDRWINVLHQFGDPDPNLATFVKAGMARVQVPVRPGFEAVVARYCQDGELWAGDDAPLIGEDLHVPIIDEIKRELEAPDEGVPVDDPWEYRVPTSLVLLEDAGNLVGFRDPLFGGQNGESNIVFQPPEGNPP</sequence>
<reference evidence="2 3" key="1">
    <citation type="submission" date="2006-02" db="EMBL/GenBank/DDBJ databases">
        <authorList>
            <person name="Waterbury J."/>
            <person name="Ferriera S."/>
            <person name="Johnson J."/>
            <person name="Kravitz S."/>
            <person name="Halpern A."/>
            <person name="Remington K."/>
            <person name="Beeson K."/>
            <person name="Tran B."/>
            <person name="Rogers Y.-H."/>
            <person name="Friedman R."/>
            <person name="Venter J.C."/>
        </authorList>
    </citation>
    <scope>NUCLEOTIDE SEQUENCE [LARGE SCALE GENOMIC DNA]</scope>
    <source>
        <strain evidence="2 3">Nb-231</strain>
    </source>
</reference>
<dbReference type="eggNOG" id="ENOG502Z8GJ">
    <property type="taxonomic scope" value="Bacteria"/>
</dbReference>
<dbReference type="EMBL" id="AAOF01000017">
    <property type="protein sequence ID" value="EAR20707.1"/>
    <property type="molecule type" value="Genomic_DNA"/>
</dbReference>
<name>A4BU33_9GAMM</name>
<keyword evidence="3" id="KW-1185">Reference proteome</keyword>
<organism evidence="2 3">
    <name type="scientific">Nitrococcus mobilis Nb-231</name>
    <dbReference type="NCBI Taxonomy" id="314278"/>
    <lineage>
        <taxon>Bacteria</taxon>
        <taxon>Pseudomonadati</taxon>
        <taxon>Pseudomonadota</taxon>
        <taxon>Gammaproteobacteria</taxon>
        <taxon>Chromatiales</taxon>
        <taxon>Ectothiorhodospiraceae</taxon>
        <taxon>Nitrococcus</taxon>
    </lineage>
</organism>
<feature type="region of interest" description="Disordered" evidence="1">
    <location>
        <begin position="194"/>
        <end position="216"/>
    </location>
</feature>
<accession>A4BU33</accession>
<dbReference type="OrthoDB" id="8563833at2"/>
<evidence type="ECO:0000313" key="3">
    <source>
        <dbReference type="Proteomes" id="UP000003374"/>
    </source>
</evidence>
<evidence type="ECO:0000313" key="2">
    <source>
        <dbReference type="EMBL" id="EAR20707.1"/>
    </source>
</evidence>
<dbReference type="HOGENOM" id="CLU_299934_0_0_6"/>
<dbReference type="STRING" id="314278.NB231_12491"/>
<gene>
    <name evidence="2" type="ORF">NB231_12491</name>
</gene>
<proteinExistence type="predicted"/>
<protein>
    <submittedName>
        <fullName evidence="2">Uncharacterized protein</fullName>
    </submittedName>
</protein>